<feature type="compositionally biased region" description="Polar residues" evidence="1">
    <location>
        <begin position="45"/>
        <end position="57"/>
    </location>
</feature>
<accession>A0AAV7MTV4</accession>
<sequence length="251" mass="28618">MEKWADMENWSRSAERSRGDVNQNPRQNGEMREGKKKMKTRPQRDVTTPQLRQQSMKEQGRSCKRREHSYQLQIRQCDRRSRDCSWEHRSRLRRESAEGPQKAGVLEPKGPNWACEQRRASEACAASFPDFLFLKKMERQELQRICKPGSAGESIPQSLLLQGHTVDSVCDLLTTSQFLLPETFHYITDGVFPLCRFADRGAHSAFVVRRESSLPLARASALGVWGIRGIYLSCTGAPWIQSHRATASVAA</sequence>
<dbReference type="EMBL" id="JANPWB010000013">
    <property type="protein sequence ID" value="KAJ1107022.1"/>
    <property type="molecule type" value="Genomic_DNA"/>
</dbReference>
<evidence type="ECO:0000313" key="3">
    <source>
        <dbReference type="Proteomes" id="UP001066276"/>
    </source>
</evidence>
<gene>
    <name evidence="2" type="ORF">NDU88_004419</name>
</gene>
<feature type="region of interest" description="Disordered" evidence="1">
    <location>
        <begin position="89"/>
        <end position="110"/>
    </location>
</feature>
<comment type="caution">
    <text evidence="2">The sequence shown here is derived from an EMBL/GenBank/DDBJ whole genome shotgun (WGS) entry which is preliminary data.</text>
</comment>
<protein>
    <submittedName>
        <fullName evidence="2">Uncharacterized protein</fullName>
    </submittedName>
</protein>
<organism evidence="2 3">
    <name type="scientific">Pleurodeles waltl</name>
    <name type="common">Iberian ribbed newt</name>
    <dbReference type="NCBI Taxonomy" id="8319"/>
    <lineage>
        <taxon>Eukaryota</taxon>
        <taxon>Metazoa</taxon>
        <taxon>Chordata</taxon>
        <taxon>Craniata</taxon>
        <taxon>Vertebrata</taxon>
        <taxon>Euteleostomi</taxon>
        <taxon>Amphibia</taxon>
        <taxon>Batrachia</taxon>
        <taxon>Caudata</taxon>
        <taxon>Salamandroidea</taxon>
        <taxon>Salamandridae</taxon>
        <taxon>Pleurodelinae</taxon>
        <taxon>Pleurodeles</taxon>
    </lineage>
</organism>
<dbReference type="Proteomes" id="UP001066276">
    <property type="component" value="Chromosome 9"/>
</dbReference>
<name>A0AAV7MTV4_PLEWA</name>
<keyword evidence="3" id="KW-1185">Reference proteome</keyword>
<evidence type="ECO:0000256" key="1">
    <source>
        <dbReference type="SAM" id="MobiDB-lite"/>
    </source>
</evidence>
<dbReference type="AlphaFoldDB" id="A0AAV7MTV4"/>
<reference evidence="2" key="1">
    <citation type="journal article" date="2022" name="bioRxiv">
        <title>Sequencing and chromosome-scale assembly of the giantPleurodeles waltlgenome.</title>
        <authorList>
            <person name="Brown T."/>
            <person name="Elewa A."/>
            <person name="Iarovenko S."/>
            <person name="Subramanian E."/>
            <person name="Araus A.J."/>
            <person name="Petzold A."/>
            <person name="Susuki M."/>
            <person name="Suzuki K.-i.T."/>
            <person name="Hayashi T."/>
            <person name="Toyoda A."/>
            <person name="Oliveira C."/>
            <person name="Osipova E."/>
            <person name="Leigh N.D."/>
            <person name="Simon A."/>
            <person name="Yun M.H."/>
        </authorList>
    </citation>
    <scope>NUCLEOTIDE SEQUENCE</scope>
    <source>
        <strain evidence="2">20211129_DDA</strain>
        <tissue evidence="2">Liver</tissue>
    </source>
</reference>
<feature type="region of interest" description="Disordered" evidence="1">
    <location>
        <begin position="1"/>
        <end position="67"/>
    </location>
</feature>
<proteinExistence type="predicted"/>
<evidence type="ECO:0000313" key="2">
    <source>
        <dbReference type="EMBL" id="KAJ1107022.1"/>
    </source>
</evidence>